<dbReference type="EC" id="3.4.21.92" evidence="7"/>
<dbReference type="HAMAP" id="MF_00444">
    <property type="entry name" value="ClpP"/>
    <property type="match status" value="1"/>
</dbReference>
<dbReference type="GO" id="GO:0004176">
    <property type="term" value="F:ATP-dependent peptidase activity"/>
    <property type="evidence" value="ECO:0007669"/>
    <property type="project" value="InterPro"/>
</dbReference>
<name>A0A200QNT2_MACCD</name>
<dbReference type="PANTHER" id="PTHR10381">
    <property type="entry name" value="ATP-DEPENDENT CLP PROTEASE PROTEOLYTIC SUBUNIT"/>
    <property type="match status" value="1"/>
</dbReference>
<dbReference type="NCBIfam" id="NF001368">
    <property type="entry name" value="PRK00277.1"/>
    <property type="match status" value="1"/>
</dbReference>
<evidence type="ECO:0000256" key="3">
    <source>
        <dbReference type="ARBA" id="ARBA00022801"/>
    </source>
</evidence>
<dbReference type="Gene3D" id="3.90.226.10">
    <property type="entry name" value="2-enoyl-CoA Hydratase, Chain A, domain 1"/>
    <property type="match status" value="1"/>
</dbReference>
<dbReference type="InterPro" id="IPR033135">
    <property type="entry name" value="ClpP_His_AS"/>
</dbReference>
<comment type="similarity">
    <text evidence="1 8">Belongs to the peptidase S14 family.</text>
</comment>
<dbReference type="GO" id="GO:0009840">
    <property type="term" value="C:chloroplastic endopeptidase Clp complex"/>
    <property type="evidence" value="ECO:0007669"/>
    <property type="project" value="UniProtKB-ARBA"/>
</dbReference>
<dbReference type="GO" id="GO:0006515">
    <property type="term" value="P:protein quality control for misfolded or incompletely synthesized proteins"/>
    <property type="evidence" value="ECO:0007669"/>
    <property type="project" value="TreeGrafter"/>
</dbReference>
<gene>
    <name evidence="9" type="ORF">BVC80_1771g12</name>
</gene>
<evidence type="ECO:0000256" key="7">
    <source>
        <dbReference type="RuleBase" id="RU000549"/>
    </source>
</evidence>
<dbReference type="FunCoup" id="A0A200QNT2">
    <property type="interactions" value="2857"/>
</dbReference>
<dbReference type="FunFam" id="3.90.226.10:FF:000001">
    <property type="entry name" value="ATP-dependent Clp protease proteolytic subunit"/>
    <property type="match status" value="1"/>
</dbReference>
<keyword evidence="2 7" id="KW-0645">Protease</keyword>
<sequence length="225" mass="24614">MATTKRSYGLIPMVIEHTSRGERAYDIFSRLLKERIVCISGPISDDTASVVVAQLLFLESENPSKPINMYINSPGGVVTAGLAIYDTMQYIRSPVSTLCIGQAASMGSLLLTAGAKGKRRALPNARVMIHQPSGGASGQATDIKIQAEEILKVRQRLNLLYTEHTGQKIEKIEQSMERDMFMSPEEAKEFGLIDEVIKHRPMALVTDAVTGNSDENKGKDESSTN</sequence>
<accession>A0A200QNT2</accession>
<dbReference type="GO" id="GO:0051117">
    <property type="term" value="F:ATPase binding"/>
    <property type="evidence" value="ECO:0007669"/>
    <property type="project" value="TreeGrafter"/>
</dbReference>
<dbReference type="PROSITE" id="PS00381">
    <property type="entry name" value="CLP_PROTEASE_SER"/>
    <property type="match status" value="1"/>
</dbReference>
<dbReference type="NCBIfam" id="TIGR00493">
    <property type="entry name" value="clpP"/>
    <property type="match status" value="1"/>
</dbReference>
<reference evidence="9 10" key="1">
    <citation type="journal article" date="2017" name="Mol. Plant">
        <title>The Genome of Medicinal Plant Macleaya cordata Provides New Insights into Benzylisoquinoline Alkaloids Metabolism.</title>
        <authorList>
            <person name="Liu X."/>
            <person name="Liu Y."/>
            <person name="Huang P."/>
            <person name="Ma Y."/>
            <person name="Qing Z."/>
            <person name="Tang Q."/>
            <person name="Cao H."/>
            <person name="Cheng P."/>
            <person name="Zheng Y."/>
            <person name="Yuan Z."/>
            <person name="Zhou Y."/>
            <person name="Liu J."/>
            <person name="Tang Z."/>
            <person name="Zhuo Y."/>
            <person name="Zhang Y."/>
            <person name="Yu L."/>
            <person name="Huang J."/>
            <person name="Yang P."/>
            <person name="Peng Q."/>
            <person name="Zhang J."/>
            <person name="Jiang W."/>
            <person name="Zhang Z."/>
            <person name="Lin K."/>
            <person name="Ro D.K."/>
            <person name="Chen X."/>
            <person name="Xiong X."/>
            <person name="Shang Y."/>
            <person name="Huang S."/>
            <person name="Zeng J."/>
        </authorList>
    </citation>
    <scope>NUCLEOTIDE SEQUENCE [LARGE SCALE GENOMIC DNA]</scope>
    <source>
        <strain evidence="10">cv. BLH2017</strain>
        <tissue evidence="9">Root</tissue>
    </source>
</reference>
<dbReference type="InterPro" id="IPR029045">
    <property type="entry name" value="ClpP/crotonase-like_dom_sf"/>
</dbReference>
<dbReference type="InterPro" id="IPR018215">
    <property type="entry name" value="ClpP_Ser_AS"/>
</dbReference>
<protein>
    <recommendedName>
        <fullName evidence="8">ATP-dependent Clp protease proteolytic subunit</fullName>
        <ecNumber evidence="7">3.4.21.92</ecNumber>
    </recommendedName>
</protein>
<evidence type="ECO:0000256" key="1">
    <source>
        <dbReference type="ARBA" id="ARBA00007039"/>
    </source>
</evidence>
<proteinExistence type="inferred from homology"/>
<dbReference type="Proteomes" id="UP000195402">
    <property type="component" value="Unassembled WGS sequence"/>
</dbReference>
<dbReference type="STRING" id="56857.A0A200QNT2"/>
<evidence type="ECO:0000313" key="10">
    <source>
        <dbReference type="Proteomes" id="UP000195402"/>
    </source>
</evidence>
<dbReference type="GO" id="GO:0004252">
    <property type="term" value="F:serine-type endopeptidase activity"/>
    <property type="evidence" value="ECO:0007669"/>
    <property type="project" value="UniProtKB-EC"/>
</dbReference>
<dbReference type="AlphaFoldDB" id="A0A200QNT2"/>
<evidence type="ECO:0000256" key="8">
    <source>
        <dbReference type="RuleBase" id="RU003567"/>
    </source>
</evidence>
<dbReference type="OMA" id="RDYWMKA"/>
<dbReference type="PRINTS" id="PR00127">
    <property type="entry name" value="CLPPROTEASEP"/>
</dbReference>
<evidence type="ECO:0000256" key="6">
    <source>
        <dbReference type="PROSITE-ProRule" id="PRU10086"/>
    </source>
</evidence>
<comment type="caution">
    <text evidence="9">The sequence shown here is derived from an EMBL/GenBank/DDBJ whole genome shotgun (WGS) entry which is preliminary data.</text>
</comment>
<dbReference type="SUPFAM" id="SSF52096">
    <property type="entry name" value="ClpP/crotonase"/>
    <property type="match status" value="1"/>
</dbReference>
<keyword evidence="3 7" id="KW-0378">Hydrolase</keyword>
<feature type="active site" evidence="5">
    <location>
        <position position="105"/>
    </location>
</feature>
<dbReference type="InterPro" id="IPR023562">
    <property type="entry name" value="ClpP/TepA"/>
</dbReference>
<evidence type="ECO:0000256" key="2">
    <source>
        <dbReference type="ARBA" id="ARBA00022670"/>
    </source>
</evidence>
<dbReference type="PROSITE" id="PS00382">
    <property type="entry name" value="CLP_PROTEASE_HIS"/>
    <property type="match status" value="1"/>
</dbReference>
<dbReference type="Pfam" id="PF00574">
    <property type="entry name" value="CLP_protease"/>
    <property type="match status" value="1"/>
</dbReference>
<dbReference type="NCBIfam" id="NF009205">
    <property type="entry name" value="PRK12553.1"/>
    <property type="match status" value="1"/>
</dbReference>
<dbReference type="InParanoid" id="A0A200QNT2"/>
<dbReference type="GO" id="GO:0009534">
    <property type="term" value="C:chloroplast thylakoid"/>
    <property type="evidence" value="ECO:0007669"/>
    <property type="project" value="UniProtKB-ARBA"/>
</dbReference>
<feature type="active site" evidence="6">
    <location>
        <position position="130"/>
    </location>
</feature>
<dbReference type="PANTHER" id="PTHR10381:SF11">
    <property type="entry name" value="ATP-DEPENDENT CLP PROTEASE PROTEOLYTIC SUBUNIT, MITOCHONDRIAL"/>
    <property type="match status" value="1"/>
</dbReference>
<dbReference type="InterPro" id="IPR001907">
    <property type="entry name" value="ClpP"/>
</dbReference>
<evidence type="ECO:0000313" key="9">
    <source>
        <dbReference type="EMBL" id="OVA12092.1"/>
    </source>
</evidence>
<evidence type="ECO:0000256" key="5">
    <source>
        <dbReference type="PROSITE-ProRule" id="PRU10085"/>
    </source>
</evidence>
<keyword evidence="10" id="KW-1185">Reference proteome</keyword>
<keyword evidence="4 7" id="KW-0720">Serine protease</keyword>
<dbReference type="CDD" id="cd07017">
    <property type="entry name" value="S14_ClpP_2"/>
    <property type="match status" value="1"/>
</dbReference>
<dbReference type="OrthoDB" id="2017408at2759"/>
<organism evidence="9 10">
    <name type="scientific">Macleaya cordata</name>
    <name type="common">Five-seeded plume-poppy</name>
    <name type="synonym">Bocconia cordata</name>
    <dbReference type="NCBI Taxonomy" id="56857"/>
    <lineage>
        <taxon>Eukaryota</taxon>
        <taxon>Viridiplantae</taxon>
        <taxon>Streptophyta</taxon>
        <taxon>Embryophyta</taxon>
        <taxon>Tracheophyta</taxon>
        <taxon>Spermatophyta</taxon>
        <taxon>Magnoliopsida</taxon>
        <taxon>Ranunculales</taxon>
        <taxon>Papaveraceae</taxon>
        <taxon>Papaveroideae</taxon>
        <taxon>Macleaya</taxon>
    </lineage>
</organism>
<evidence type="ECO:0000256" key="4">
    <source>
        <dbReference type="ARBA" id="ARBA00022825"/>
    </source>
</evidence>
<dbReference type="EMBL" id="MVGT01001418">
    <property type="protein sequence ID" value="OVA12092.1"/>
    <property type="molecule type" value="Genomic_DNA"/>
</dbReference>